<reference evidence="8 9" key="1">
    <citation type="submission" date="2018-02" db="EMBL/GenBank/DDBJ databases">
        <title>Jeotgalibacillus proteolyticum sp. nov. a protease producing bacterium isolated from ocean sediments of Laizhou Bay.</title>
        <authorList>
            <person name="Li Y."/>
        </authorList>
    </citation>
    <scope>NUCLEOTIDE SEQUENCE [LARGE SCALE GENOMIC DNA]</scope>
    <source>
        <strain evidence="8 9">22-7</strain>
    </source>
</reference>
<dbReference type="InterPro" id="IPR000843">
    <property type="entry name" value="HTH_LacI"/>
</dbReference>
<keyword evidence="2" id="KW-0678">Repressor</keyword>
<evidence type="ECO:0000256" key="5">
    <source>
        <dbReference type="ARBA" id="ARBA00023163"/>
    </source>
</evidence>
<proteinExistence type="predicted"/>
<dbReference type="GO" id="GO:0000976">
    <property type="term" value="F:transcription cis-regulatory region binding"/>
    <property type="evidence" value="ECO:0007669"/>
    <property type="project" value="TreeGrafter"/>
</dbReference>
<dbReference type="Gene3D" id="1.10.260.40">
    <property type="entry name" value="lambda repressor-like DNA-binding domains"/>
    <property type="match status" value="1"/>
</dbReference>
<dbReference type="Pfam" id="PF13377">
    <property type="entry name" value="Peripla_BP_3"/>
    <property type="match status" value="1"/>
</dbReference>
<evidence type="ECO:0000313" key="8">
    <source>
        <dbReference type="EMBL" id="PPA69354.1"/>
    </source>
</evidence>
<dbReference type="PROSITE" id="PS50932">
    <property type="entry name" value="HTH_LACI_2"/>
    <property type="match status" value="1"/>
</dbReference>
<evidence type="ECO:0000256" key="4">
    <source>
        <dbReference type="ARBA" id="ARBA00023125"/>
    </source>
</evidence>
<dbReference type="InterPro" id="IPR000551">
    <property type="entry name" value="MerR-type_HTH_dom"/>
</dbReference>
<evidence type="ECO:0000259" key="7">
    <source>
        <dbReference type="PROSITE" id="PS50937"/>
    </source>
</evidence>
<dbReference type="Pfam" id="PF00356">
    <property type="entry name" value="LacI"/>
    <property type="match status" value="1"/>
</dbReference>
<sequence length="323" mass="36190">MATIKEVAKKAGVSVATVSRVINNKGYVHEDTRKAVDQAIKDLGYKPNSVARSLYKKTSKTIGFLIPDITNPFFPQLVRAVEDVMYPAGYTTILFNSDENLAHELEYIEKMTSKYIDGFIVVSNTLQWEHLQDVNVPIVALDRHIDQRISSITVDNYDGAKKAIEYMLDRGCKQIAHLEGPENVLTSMERKRAYEDMMNQHGLPILCHQGHYELARGMVSTMQLLSNNPKIDGLFAANDVMAIGALKAATKLGIQVPKQLSIMGFDGVEWGTTVTPELTTMEQPIYEMGKRAAELLLMQIQDSPNKIEHHLLKTSLKVRQSVQ</sequence>
<organism evidence="8 9">
    <name type="scientific">Jeotgalibacillus proteolyticus</name>
    <dbReference type="NCBI Taxonomy" id="2082395"/>
    <lineage>
        <taxon>Bacteria</taxon>
        <taxon>Bacillati</taxon>
        <taxon>Bacillota</taxon>
        <taxon>Bacilli</taxon>
        <taxon>Bacillales</taxon>
        <taxon>Caryophanaceae</taxon>
        <taxon>Jeotgalibacillus</taxon>
    </lineage>
</organism>
<dbReference type="SUPFAM" id="SSF53822">
    <property type="entry name" value="Periplasmic binding protein-like I"/>
    <property type="match status" value="1"/>
</dbReference>
<keyword evidence="3" id="KW-0805">Transcription regulation</keyword>
<feature type="domain" description="HTH merR-type" evidence="7">
    <location>
        <begin position="1"/>
        <end position="18"/>
    </location>
</feature>
<evidence type="ECO:0000256" key="3">
    <source>
        <dbReference type="ARBA" id="ARBA00023015"/>
    </source>
</evidence>
<dbReference type="PANTHER" id="PTHR30146:SF95">
    <property type="entry name" value="RIBOSE OPERON REPRESSOR"/>
    <property type="match status" value="1"/>
</dbReference>
<gene>
    <name evidence="8" type="ORF">C4B60_16300</name>
</gene>
<dbReference type="OrthoDB" id="9796186at2"/>
<dbReference type="SUPFAM" id="SSF47413">
    <property type="entry name" value="lambda repressor-like DNA-binding domains"/>
    <property type="match status" value="1"/>
</dbReference>
<dbReference type="InterPro" id="IPR046335">
    <property type="entry name" value="LacI/GalR-like_sensor"/>
</dbReference>
<dbReference type="CDD" id="cd01392">
    <property type="entry name" value="HTH_LacI"/>
    <property type="match status" value="1"/>
</dbReference>
<comment type="caution">
    <text evidence="8">The sequence shown here is derived from an EMBL/GenBank/DDBJ whole genome shotgun (WGS) entry which is preliminary data.</text>
</comment>
<dbReference type="Gene3D" id="3.40.50.2300">
    <property type="match status" value="2"/>
</dbReference>
<evidence type="ECO:0000313" key="9">
    <source>
        <dbReference type="Proteomes" id="UP000239047"/>
    </source>
</evidence>
<protein>
    <recommendedName>
        <fullName evidence="1">Catabolite control protein A</fullName>
    </recommendedName>
</protein>
<feature type="domain" description="HTH lacI-type" evidence="6">
    <location>
        <begin position="2"/>
        <end position="56"/>
    </location>
</feature>
<dbReference type="RefSeq" id="WP_104059092.1">
    <property type="nucleotide sequence ID" value="NZ_PREZ01000006.1"/>
</dbReference>
<keyword evidence="9" id="KW-1185">Reference proteome</keyword>
<dbReference type="SMART" id="SM00354">
    <property type="entry name" value="HTH_LACI"/>
    <property type="match status" value="1"/>
</dbReference>
<dbReference type="Proteomes" id="UP000239047">
    <property type="component" value="Unassembled WGS sequence"/>
</dbReference>
<dbReference type="PROSITE" id="PS00356">
    <property type="entry name" value="HTH_LACI_1"/>
    <property type="match status" value="1"/>
</dbReference>
<keyword evidence="4" id="KW-0238">DNA-binding</keyword>
<evidence type="ECO:0000256" key="1">
    <source>
        <dbReference type="ARBA" id="ARBA00019435"/>
    </source>
</evidence>
<keyword evidence="5" id="KW-0804">Transcription</keyword>
<name>A0A2S5G8W0_9BACL</name>
<dbReference type="GO" id="GO:0003700">
    <property type="term" value="F:DNA-binding transcription factor activity"/>
    <property type="evidence" value="ECO:0007669"/>
    <property type="project" value="TreeGrafter"/>
</dbReference>
<evidence type="ECO:0000259" key="6">
    <source>
        <dbReference type="PROSITE" id="PS50932"/>
    </source>
</evidence>
<dbReference type="PROSITE" id="PS50937">
    <property type="entry name" value="HTH_MERR_2"/>
    <property type="match status" value="1"/>
</dbReference>
<dbReference type="PANTHER" id="PTHR30146">
    <property type="entry name" value="LACI-RELATED TRANSCRIPTIONAL REPRESSOR"/>
    <property type="match status" value="1"/>
</dbReference>
<dbReference type="EMBL" id="PREZ01000006">
    <property type="protein sequence ID" value="PPA69354.1"/>
    <property type="molecule type" value="Genomic_DNA"/>
</dbReference>
<dbReference type="AlphaFoldDB" id="A0A2S5G8W0"/>
<dbReference type="InterPro" id="IPR028082">
    <property type="entry name" value="Peripla_BP_I"/>
</dbReference>
<dbReference type="FunFam" id="1.10.260.40:FF:000002">
    <property type="entry name" value="HTH-type transcriptional repressor PurR"/>
    <property type="match status" value="1"/>
</dbReference>
<dbReference type="PRINTS" id="PR00036">
    <property type="entry name" value="HTHLACI"/>
</dbReference>
<accession>A0A2S5G8W0</accession>
<dbReference type="InterPro" id="IPR010982">
    <property type="entry name" value="Lambda_DNA-bd_dom_sf"/>
</dbReference>
<evidence type="ECO:0000256" key="2">
    <source>
        <dbReference type="ARBA" id="ARBA00022491"/>
    </source>
</evidence>
<dbReference type="CDD" id="cd06267">
    <property type="entry name" value="PBP1_LacI_sugar_binding-like"/>
    <property type="match status" value="1"/>
</dbReference>